<evidence type="ECO:0000256" key="1">
    <source>
        <dbReference type="SAM" id="MobiDB-lite"/>
    </source>
</evidence>
<dbReference type="EMBL" id="BKCJ010004600">
    <property type="protein sequence ID" value="GEU62001.1"/>
    <property type="molecule type" value="Genomic_DNA"/>
</dbReference>
<feature type="compositionally biased region" description="Basic and acidic residues" evidence="1">
    <location>
        <begin position="46"/>
        <end position="67"/>
    </location>
</feature>
<feature type="region of interest" description="Disordered" evidence="1">
    <location>
        <begin position="22"/>
        <end position="87"/>
    </location>
</feature>
<proteinExistence type="predicted"/>
<dbReference type="AlphaFoldDB" id="A0A6L2LJI8"/>
<sequence length="251" mass="29309">MWKRRVYKVGGKYYAQHNVLNRGTTGMTHTNPFARSDRGTKRRKSSKEVESSRDPRLKEKEPSHTVDDSGVQQNQEFDMDRHNPEGKSYPFDLRKLLPLIPGHRGRQVIPQDYFINNDLEYLKGGSLSRHYSISVTKTKAATYEIKWIKDMVPNLWSLVKVVEDLQLGVKSYQKKLNLTKPDTFRSDLRKRTAYTAYSNPPGVIYEDQNNQNRLIRTDEFHKFSDGTLDFVHTALHDIASRIRMEYMPTKN</sequence>
<gene>
    <name evidence="2" type="ORF">Tci_033979</name>
</gene>
<name>A0A6L2LJI8_TANCI</name>
<organism evidence="2">
    <name type="scientific">Tanacetum cinerariifolium</name>
    <name type="common">Dalmatian daisy</name>
    <name type="synonym">Chrysanthemum cinerariifolium</name>
    <dbReference type="NCBI Taxonomy" id="118510"/>
    <lineage>
        <taxon>Eukaryota</taxon>
        <taxon>Viridiplantae</taxon>
        <taxon>Streptophyta</taxon>
        <taxon>Embryophyta</taxon>
        <taxon>Tracheophyta</taxon>
        <taxon>Spermatophyta</taxon>
        <taxon>Magnoliopsida</taxon>
        <taxon>eudicotyledons</taxon>
        <taxon>Gunneridae</taxon>
        <taxon>Pentapetalae</taxon>
        <taxon>asterids</taxon>
        <taxon>campanulids</taxon>
        <taxon>Asterales</taxon>
        <taxon>Asteraceae</taxon>
        <taxon>Asteroideae</taxon>
        <taxon>Anthemideae</taxon>
        <taxon>Anthemidinae</taxon>
        <taxon>Tanacetum</taxon>
    </lineage>
</organism>
<protein>
    <submittedName>
        <fullName evidence="2">Uncharacterized protein</fullName>
    </submittedName>
</protein>
<feature type="compositionally biased region" description="Polar residues" evidence="1">
    <location>
        <begin position="22"/>
        <end position="33"/>
    </location>
</feature>
<reference evidence="2" key="1">
    <citation type="journal article" date="2019" name="Sci. Rep.">
        <title>Draft genome of Tanacetum cinerariifolium, the natural source of mosquito coil.</title>
        <authorList>
            <person name="Yamashiro T."/>
            <person name="Shiraishi A."/>
            <person name="Satake H."/>
            <person name="Nakayama K."/>
        </authorList>
    </citation>
    <scope>NUCLEOTIDE SEQUENCE</scope>
</reference>
<evidence type="ECO:0000313" key="2">
    <source>
        <dbReference type="EMBL" id="GEU62001.1"/>
    </source>
</evidence>
<accession>A0A6L2LJI8</accession>
<comment type="caution">
    <text evidence="2">The sequence shown here is derived from an EMBL/GenBank/DDBJ whole genome shotgun (WGS) entry which is preliminary data.</text>
</comment>